<dbReference type="STRING" id="51028.A0A158QBF0"/>
<feature type="domain" description="K Homology" evidence="4">
    <location>
        <begin position="261"/>
        <end position="334"/>
    </location>
</feature>
<evidence type="ECO:0000313" key="5">
    <source>
        <dbReference type="EMBL" id="VDD94093.1"/>
    </source>
</evidence>
<dbReference type="InterPro" id="IPR004088">
    <property type="entry name" value="KH_dom_type_1"/>
</dbReference>
<feature type="compositionally biased region" description="Basic and acidic residues" evidence="3">
    <location>
        <begin position="165"/>
        <end position="174"/>
    </location>
</feature>
<reference evidence="5 6" key="2">
    <citation type="submission" date="2018-10" db="EMBL/GenBank/DDBJ databases">
        <authorList>
            <consortium name="Pathogen Informatics"/>
        </authorList>
    </citation>
    <scope>NUCLEOTIDE SEQUENCE [LARGE SCALE GENOMIC DNA]</scope>
</reference>
<dbReference type="WBParaSite" id="EVEC_0000943301-mRNA-1">
    <property type="protein sequence ID" value="EVEC_0000943301-mRNA-1"/>
    <property type="gene ID" value="EVEC_0000943301"/>
</dbReference>
<keyword evidence="1" id="KW-0677">Repeat</keyword>
<dbReference type="SMART" id="SM00322">
    <property type="entry name" value="KH"/>
    <property type="match status" value="2"/>
</dbReference>
<dbReference type="Proteomes" id="UP000274131">
    <property type="component" value="Unassembled WGS sequence"/>
</dbReference>
<feature type="region of interest" description="Disordered" evidence="3">
    <location>
        <begin position="346"/>
        <end position="379"/>
    </location>
</feature>
<dbReference type="Pfam" id="PF00013">
    <property type="entry name" value="KH_1"/>
    <property type="match status" value="2"/>
</dbReference>
<dbReference type="CDD" id="cd22403">
    <property type="entry name" value="KH-I_IGF2BP_rpt4"/>
    <property type="match status" value="1"/>
</dbReference>
<evidence type="ECO:0000259" key="4">
    <source>
        <dbReference type="SMART" id="SM00322"/>
    </source>
</evidence>
<keyword evidence="2" id="KW-0694">RNA-binding</keyword>
<dbReference type="EMBL" id="UXUI01009644">
    <property type="protein sequence ID" value="VDD94093.1"/>
    <property type="molecule type" value="Genomic_DNA"/>
</dbReference>
<organism evidence="7">
    <name type="scientific">Enterobius vermicularis</name>
    <name type="common">Human pinworm</name>
    <dbReference type="NCBI Taxonomy" id="51028"/>
    <lineage>
        <taxon>Eukaryota</taxon>
        <taxon>Metazoa</taxon>
        <taxon>Ecdysozoa</taxon>
        <taxon>Nematoda</taxon>
        <taxon>Chromadorea</taxon>
        <taxon>Rhabditida</taxon>
        <taxon>Spirurina</taxon>
        <taxon>Oxyuridomorpha</taxon>
        <taxon>Oxyuroidea</taxon>
        <taxon>Oxyuridae</taxon>
        <taxon>Enterobius</taxon>
    </lineage>
</organism>
<keyword evidence="6" id="KW-1185">Reference proteome</keyword>
<feature type="compositionally biased region" description="Polar residues" evidence="3">
    <location>
        <begin position="369"/>
        <end position="379"/>
    </location>
</feature>
<evidence type="ECO:0000256" key="1">
    <source>
        <dbReference type="ARBA" id="ARBA00022737"/>
    </source>
</evidence>
<dbReference type="OrthoDB" id="752362at2759"/>
<reference evidence="7" key="1">
    <citation type="submission" date="2016-04" db="UniProtKB">
        <authorList>
            <consortium name="WormBaseParasite"/>
        </authorList>
    </citation>
    <scope>IDENTIFICATION</scope>
</reference>
<feature type="compositionally biased region" description="Polar residues" evidence="3">
    <location>
        <begin position="346"/>
        <end position="362"/>
    </location>
</feature>
<name>A0A158QBF0_ENTVE</name>
<evidence type="ECO:0000256" key="2">
    <source>
        <dbReference type="PROSITE-ProRule" id="PRU00117"/>
    </source>
</evidence>
<feature type="compositionally biased region" description="Basic and acidic residues" evidence="3">
    <location>
        <begin position="183"/>
        <end position="193"/>
    </location>
</feature>
<dbReference type="Gene3D" id="3.30.310.210">
    <property type="match status" value="1"/>
</dbReference>
<accession>A0A158QBF0</accession>
<feature type="region of interest" description="Disordered" evidence="3">
    <location>
        <begin position="137"/>
        <end position="217"/>
    </location>
</feature>
<dbReference type="Gene3D" id="3.30.1370.10">
    <property type="entry name" value="K Homology domain, type 1"/>
    <property type="match status" value="1"/>
</dbReference>
<dbReference type="SUPFAM" id="SSF54791">
    <property type="entry name" value="Eukaryotic type KH-domain (KH-domain type I)"/>
    <property type="match status" value="2"/>
</dbReference>
<dbReference type="InterPro" id="IPR004087">
    <property type="entry name" value="KH_dom"/>
</dbReference>
<feature type="compositionally biased region" description="Basic and acidic residues" evidence="3">
    <location>
        <begin position="207"/>
        <end position="217"/>
    </location>
</feature>
<evidence type="ECO:0000313" key="7">
    <source>
        <dbReference type="WBParaSite" id="EVEC_0000943301-mRNA-1"/>
    </source>
</evidence>
<protein>
    <submittedName>
        <fullName evidence="7">KH domain-containing protein</fullName>
    </submittedName>
</protein>
<sequence>MYPPEINLFTERTIIIKGQDMNTVIAAEQRISQKLRQSYESDLNNRALYPYGQGPGALPLMNPLGCPDPSAFLNTTANSASAHISRLGTSAPLGNLQVPNQQVHIVRMWVPNSIVGGLIGPKGVHIRNVMRATGAHVRIEGGGPNRDKKSRVDGGTAASEASEMNVEKKERSEEVASGNEATSDEKEVEKKENVEDEEVLKPNTTKENSKERDASKDMHADERLVIITGNELQQYRASFICAQCLIHQRVAEQTYTYPENLRLCTEVSVPSKIVGRIVGKGGQNVRELQRTTGAQVKIPEDSGEVESHDTTIVRVLGNFRASQAVQARLAQLTCDFADKLTLWSSNGQASGKQDSSSGTQKESLGGGNDLSSTGSKAGF</sequence>
<evidence type="ECO:0000256" key="3">
    <source>
        <dbReference type="SAM" id="MobiDB-lite"/>
    </source>
</evidence>
<dbReference type="PROSITE" id="PS50084">
    <property type="entry name" value="KH_TYPE_1"/>
    <property type="match status" value="2"/>
</dbReference>
<gene>
    <name evidence="5" type="ORF">EVEC_LOCUS8844</name>
</gene>
<dbReference type="AlphaFoldDB" id="A0A158QBF0"/>
<feature type="domain" description="K Homology" evidence="4">
    <location>
        <begin position="102"/>
        <end position="246"/>
    </location>
</feature>
<dbReference type="PANTHER" id="PTHR10288">
    <property type="entry name" value="KH DOMAIN CONTAINING RNA BINDING PROTEIN"/>
    <property type="match status" value="1"/>
</dbReference>
<dbReference type="InterPro" id="IPR036612">
    <property type="entry name" value="KH_dom_type_1_sf"/>
</dbReference>
<dbReference type="GO" id="GO:0003723">
    <property type="term" value="F:RNA binding"/>
    <property type="evidence" value="ECO:0007669"/>
    <property type="project" value="UniProtKB-UniRule"/>
</dbReference>
<proteinExistence type="predicted"/>
<evidence type="ECO:0000313" key="6">
    <source>
        <dbReference type="Proteomes" id="UP000274131"/>
    </source>
</evidence>